<dbReference type="Proteomes" id="UP000752696">
    <property type="component" value="Unassembled WGS sequence"/>
</dbReference>
<dbReference type="Gene3D" id="1.10.840.10">
    <property type="entry name" value="Ras guanine-nucleotide exchange factors catalytic domain"/>
    <property type="match status" value="1"/>
</dbReference>
<name>A0A6V7HBJ9_9HYME</name>
<keyword evidence="5" id="KW-1185">Reference proteome</keyword>
<dbReference type="InterPro" id="IPR036964">
    <property type="entry name" value="RASGEF_cat_dom_sf"/>
</dbReference>
<evidence type="ECO:0000259" key="3">
    <source>
        <dbReference type="PROSITE" id="PS50009"/>
    </source>
</evidence>
<dbReference type="SMART" id="SM00147">
    <property type="entry name" value="RasGEF"/>
    <property type="match status" value="1"/>
</dbReference>
<dbReference type="OrthoDB" id="6021951at2759"/>
<dbReference type="SUPFAM" id="SSF48366">
    <property type="entry name" value="Ras GEF"/>
    <property type="match status" value="1"/>
</dbReference>
<dbReference type="AlphaFoldDB" id="A0A6V7HBJ9"/>
<feature type="domain" description="Ras-GEF" evidence="3">
    <location>
        <begin position="616"/>
        <end position="858"/>
    </location>
</feature>
<gene>
    <name evidence="4" type="ORF">MHI_LOCUS716869</name>
</gene>
<dbReference type="GO" id="GO:0005085">
    <property type="term" value="F:guanyl-nucleotide exchange factor activity"/>
    <property type="evidence" value="ECO:0007669"/>
    <property type="project" value="UniProtKB-KW"/>
</dbReference>
<dbReference type="InterPro" id="IPR008937">
    <property type="entry name" value="Ras-like_GEF"/>
</dbReference>
<evidence type="ECO:0000313" key="4">
    <source>
        <dbReference type="EMBL" id="CAD1477219.1"/>
    </source>
</evidence>
<reference evidence="4" key="1">
    <citation type="submission" date="2020-07" db="EMBL/GenBank/DDBJ databases">
        <authorList>
            <person name="Nazaruddin N."/>
        </authorList>
    </citation>
    <scope>NUCLEOTIDE SEQUENCE</scope>
</reference>
<dbReference type="PANTHER" id="PTHR23113:SF368">
    <property type="entry name" value="CELL DIVISION CONTROL PROTEIN 25"/>
    <property type="match status" value="1"/>
</dbReference>
<sequence>MHPVCKNKFRHQTRNLEIEENRIQRLLATEYSDFSDAILVESPFAETTRNGRGIRQVSLGLMPSKLIVAADVFRGNSQCFCPRAVDPSIESFELISLYPLRCVSLSVFNRRRRKTLKARFVDGRVSYYELGGIHRRHVLWKRWCEQVESLLANRMNGSSLSETTAASSASSSTLYVLSSEIEIREGFRRNGGRAVCRVWTHYGGAGDYTSATWRQKDLYLGPSYTELADGQYTPIPVRFAGASLEDIQDELKDFSPSQAVDKGCRSWPTCRCFKEKHKSDGLCDVLFIRDRSRKHYNTTKFYATCQACPLREKIFQDKISEKRRTVRHDEGTLDEAFAKKELHEESKCKKSLTGRISRFGFGVPEKCHSGLVLGPIHREPNSFSVRFGVKPVFNIYVLMENAVKVWEGEERGESKSSKHFQHFRRYGLCSAPHFLYAFGPWSVQPGERTTLQGRRSFSLVTIRRQPVDSELKLPVSRRQLAASISYTELQYGRFGSIGTTAKRRVVLFWTPEYWYRPRPASTAYRELRRHLNQLRNFRQEKERPSKRKLFSRKKKCQCEEDSVIIPEEKPSFLERIFSGNGSCRRKRKFESQENRTTIQLRRLLRMDFRITIWDINSDTLATQLTLIDRDLFVRIPADEIEILVFQRSSRNAPNLAAWIAFSHRISCLVGSEILGVKKLAMRGRIVARLINAARKCFAMGNFHSCRSILAGLQSPPIFRLRTTWDYLRIHHANRYEIMERFCKIYKDPCTLTYRRAWTKVEKNPPCMPHVAHLLSRVLHLNNPEYHQQYNNVIHTNDRTNPSSNFININKDIPLESNPDSEQKQSTGKSLLNSFLTKIIRYKKDQKTIYEERTDLTWTTREQDLAWKYFYRWYNAVLRNKIREKGKERSRDMDPRMKRVLQVATWLADCQKRAQGYQFPVHSFTKEFLLKARYREDRENFFISLKLEPAMIT</sequence>
<dbReference type="PROSITE" id="PS50009">
    <property type="entry name" value="RASGEF_CAT"/>
    <property type="match status" value="1"/>
</dbReference>
<dbReference type="InterPro" id="IPR001895">
    <property type="entry name" value="RASGEF_cat_dom"/>
</dbReference>
<evidence type="ECO:0000256" key="2">
    <source>
        <dbReference type="PROSITE-ProRule" id="PRU00168"/>
    </source>
</evidence>
<protein>
    <recommendedName>
        <fullName evidence="3">Ras-GEF domain-containing protein</fullName>
    </recommendedName>
</protein>
<dbReference type="PANTHER" id="PTHR23113">
    <property type="entry name" value="GUANINE NUCLEOTIDE EXCHANGE FACTOR"/>
    <property type="match status" value="1"/>
</dbReference>
<evidence type="ECO:0000313" key="5">
    <source>
        <dbReference type="Proteomes" id="UP000752696"/>
    </source>
</evidence>
<proteinExistence type="predicted"/>
<keyword evidence="1 2" id="KW-0344">Guanine-nucleotide releasing factor</keyword>
<comment type="caution">
    <text evidence="4">The sequence shown here is derived from an EMBL/GenBank/DDBJ whole genome shotgun (WGS) entry which is preliminary data.</text>
</comment>
<dbReference type="InterPro" id="IPR023578">
    <property type="entry name" value="Ras_GEF_dom_sf"/>
</dbReference>
<dbReference type="GO" id="GO:0005886">
    <property type="term" value="C:plasma membrane"/>
    <property type="evidence" value="ECO:0007669"/>
    <property type="project" value="TreeGrafter"/>
</dbReference>
<accession>A0A6V7HBJ9</accession>
<evidence type="ECO:0000256" key="1">
    <source>
        <dbReference type="ARBA" id="ARBA00022658"/>
    </source>
</evidence>
<dbReference type="EMBL" id="CAJDYZ010009909">
    <property type="protein sequence ID" value="CAD1477219.1"/>
    <property type="molecule type" value="Genomic_DNA"/>
</dbReference>
<dbReference type="Pfam" id="PF00617">
    <property type="entry name" value="RasGEF"/>
    <property type="match status" value="1"/>
</dbReference>
<organism evidence="4 5">
    <name type="scientific">Heterotrigona itama</name>
    <dbReference type="NCBI Taxonomy" id="395501"/>
    <lineage>
        <taxon>Eukaryota</taxon>
        <taxon>Metazoa</taxon>
        <taxon>Ecdysozoa</taxon>
        <taxon>Arthropoda</taxon>
        <taxon>Hexapoda</taxon>
        <taxon>Insecta</taxon>
        <taxon>Pterygota</taxon>
        <taxon>Neoptera</taxon>
        <taxon>Endopterygota</taxon>
        <taxon>Hymenoptera</taxon>
        <taxon>Apocrita</taxon>
        <taxon>Aculeata</taxon>
        <taxon>Apoidea</taxon>
        <taxon>Anthophila</taxon>
        <taxon>Apidae</taxon>
        <taxon>Heterotrigona</taxon>
    </lineage>
</organism>
<dbReference type="GO" id="GO:0007265">
    <property type="term" value="P:Ras protein signal transduction"/>
    <property type="evidence" value="ECO:0007669"/>
    <property type="project" value="TreeGrafter"/>
</dbReference>